<name>V4A5T5_LOTGI</name>
<accession>V4A5T5</accession>
<dbReference type="GO" id="GO:0055105">
    <property type="term" value="F:ubiquitin-protein transferase inhibitor activity"/>
    <property type="evidence" value="ECO:0007669"/>
    <property type="project" value="TreeGrafter"/>
</dbReference>
<evidence type="ECO:0000313" key="2">
    <source>
        <dbReference type="Proteomes" id="UP000030746"/>
    </source>
</evidence>
<dbReference type="PANTHER" id="PTHR15430">
    <property type="entry name" value="GLOMULIN"/>
    <property type="match status" value="1"/>
</dbReference>
<dbReference type="OrthoDB" id="619536at2759"/>
<dbReference type="InterPro" id="IPR019516">
    <property type="entry name" value="Glomulin/ALF4"/>
</dbReference>
<dbReference type="CTD" id="20232249"/>
<dbReference type="KEGG" id="lgi:LOTGIDRAFT_123506"/>
<dbReference type="HOGENOM" id="CLU_029654_2_0_1"/>
<proteinExistence type="predicted"/>
<organism evidence="1 2">
    <name type="scientific">Lottia gigantea</name>
    <name type="common">Giant owl limpet</name>
    <dbReference type="NCBI Taxonomy" id="225164"/>
    <lineage>
        <taxon>Eukaryota</taxon>
        <taxon>Metazoa</taxon>
        <taxon>Spiralia</taxon>
        <taxon>Lophotrochozoa</taxon>
        <taxon>Mollusca</taxon>
        <taxon>Gastropoda</taxon>
        <taxon>Patellogastropoda</taxon>
        <taxon>Lottioidea</taxon>
        <taxon>Lottiidae</taxon>
        <taxon>Lottia</taxon>
    </lineage>
</organism>
<gene>
    <name evidence="1" type="ORF">LOTGIDRAFT_123506</name>
</gene>
<dbReference type="RefSeq" id="XP_009059007.1">
    <property type="nucleotide sequence ID" value="XM_009060759.1"/>
</dbReference>
<dbReference type="Proteomes" id="UP000030746">
    <property type="component" value="Unassembled WGS sequence"/>
</dbReference>
<keyword evidence="2" id="KW-1185">Reference proteome</keyword>
<dbReference type="PANTHER" id="PTHR15430:SF1">
    <property type="entry name" value="GLOMULIN"/>
    <property type="match status" value="1"/>
</dbReference>
<dbReference type="GeneID" id="20232249"/>
<dbReference type="STRING" id="225164.V4A5T5"/>
<dbReference type="Pfam" id="PF08568">
    <property type="entry name" value="Kinetochor_Ybp2"/>
    <property type="match status" value="1"/>
</dbReference>
<dbReference type="EMBL" id="KB202444">
    <property type="protein sequence ID" value="ESO90335.1"/>
    <property type="molecule type" value="Genomic_DNA"/>
</dbReference>
<dbReference type="InterPro" id="IPR013877">
    <property type="entry name" value="YAP-bd/ALF4/Glomulin"/>
</dbReference>
<dbReference type="AlphaFoldDB" id="V4A5T5"/>
<dbReference type="OMA" id="LAMYYHA"/>
<protein>
    <recommendedName>
        <fullName evidence="3">Glomulin</fullName>
    </recommendedName>
</protein>
<sequence length="506" mass="58808">MYIVTEGSAKEMLLALLEQCEFHDNDVKFTMLISFIQKTLLRLPNKRFHSLDLALETLTSHIMSLPVPEDNALENQERKLLAMCPEVSRINQLLDIFLNFLRPFIEEVSLKTSTSLNNDNVQAQIIVLKIHLLKILDHPVIYLDLDFELEDRSVKNTSRVIVEKLMELFTHLETDFQKMMEYANKNKAKVPSLRFNEIIPVHSLCCLSYLVHSEKLGVERFPCIYSNLYVFEFNLPFINVLLKCTRSLLIIKGLKLLESFLQLISCDTLSYIRLDNDHYSNIVKNLIDVMVRCSVKDIRQDAVKIFASFIRIFQSDGRYQIYQNILNTCKHSGVNGFVIKLIKDDIKDALMEKNPDKLFLGRRLERLLRLAVILPEGETTDLLEHSDRIITVLNLFRYLVIRDPPKENKTGIWDNLKEMETRFFKPLRVGLDMSKAHYDLELKKIIEGKQRTKRDTTDFEVSVGGASLPQMSEKEEMFVVKSALNTFDLIDSLLKRLSEIIDQQKL</sequence>
<reference evidence="1 2" key="1">
    <citation type="journal article" date="2013" name="Nature">
        <title>Insights into bilaterian evolution from three spiralian genomes.</title>
        <authorList>
            <person name="Simakov O."/>
            <person name="Marletaz F."/>
            <person name="Cho S.J."/>
            <person name="Edsinger-Gonzales E."/>
            <person name="Havlak P."/>
            <person name="Hellsten U."/>
            <person name="Kuo D.H."/>
            <person name="Larsson T."/>
            <person name="Lv J."/>
            <person name="Arendt D."/>
            <person name="Savage R."/>
            <person name="Osoegawa K."/>
            <person name="de Jong P."/>
            <person name="Grimwood J."/>
            <person name="Chapman J.A."/>
            <person name="Shapiro H."/>
            <person name="Aerts A."/>
            <person name="Otillar R.P."/>
            <person name="Terry A.Y."/>
            <person name="Boore J.L."/>
            <person name="Grigoriev I.V."/>
            <person name="Lindberg D.R."/>
            <person name="Seaver E.C."/>
            <person name="Weisblat D.A."/>
            <person name="Putnam N.H."/>
            <person name="Rokhsar D.S."/>
        </authorList>
    </citation>
    <scope>NUCLEOTIDE SEQUENCE [LARGE SCALE GENOMIC DNA]</scope>
</reference>
<evidence type="ECO:0008006" key="3">
    <source>
        <dbReference type="Google" id="ProtNLM"/>
    </source>
</evidence>
<evidence type="ECO:0000313" key="1">
    <source>
        <dbReference type="EMBL" id="ESO90335.1"/>
    </source>
</evidence>
<dbReference type="GO" id="GO:0005737">
    <property type="term" value="C:cytoplasm"/>
    <property type="evidence" value="ECO:0007669"/>
    <property type="project" value="TreeGrafter"/>
</dbReference>